<proteinExistence type="inferred from homology"/>
<evidence type="ECO:0000256" key="3">
    <source>
        <dbReference type="ARBA" id="ARBA00022741"/>
    </source>
</evidence>
<dbReference type="InterPro" id="IPR017871">
    <property type="entry name" value="ABC_transporter-like_CS"/>
</dbReference>
<dbReference type="Gene3D" id="3.40.50.300">
    <property type="entry name" value="P-loop containing nucleotide triphosphate hydrolases"/>
    <property type="match status" value="1"/>
</dbReference>
<evidence type="ECO:0000259" key="5">
    <source>
        <dbReference type="PROSITE" id="PS50893"/>
    </source>
</evidence>
<organism evidence="7">
    <name type="scientific">Ignisphaera aggregans</name>
    <dbReference type="NCBI Taxonomy" id="334771"/>
    <lineage>
        <taxon>Archaea</taxon>
        <taxon>Thermoproteota</taxon>
        <taxon>Thermoprotei</taxon>
        <taxon>Desulfurococcales</taxon>
        <taxon>Desulfurococcaceae</taxon>
        <taxon>Ignisphaera</taxon>
    </lineage>
</organism>
<comment type="caution">
    <text evidence="7">The sequence shown here is derived from an EMBL/GenBank/DDBJ whole genome shotgun (WGS) entry which is preliminary data.</text>
</comment>
<reference evidence="7" key="1">
    <citation type="journal article" date="2020" name="mSystems">
        <title>Genome- and Community-Level Interaction Insights into Carbon Utilization and Element Cycling Functions of Hydrothermarchaeota in Hydrothermal Sediment.</title>
        <authorList>
            <person name="Zhou Z."/>
            <person name="Liu Y."/>
            <person name="Xu W."/>
            <person name="Pan J."/>
            <person name="Luo Z.H."/>
            <person name="Li M."/>
        </authorList>
    </citation>
    <scope>NUCLEOTIDE SEQUENCE [LARGE SCALE GENOMIC DNA]</scope>
    <source>
        <strain evidence="7">SpSt-637</strain>
        <strain evidence="6">SpSt-667</strain>
    </source>
</reference>
<evidence type="ECO:0000256" key="2">
    <source>
        <dbReference type="ARBA" id="ARBA00022448"/>
    </source>
</evidence>
<keyword evidence="2" id="KW-0813">Transport</keyword>
<dbReference type="Pfam" id="PF00005">
    <property type="entry name" value="ABC_tran"/>
    <property type="match status" value="1"/>
</dbReference>
<name>A0A7C4NN75_9CREN</name>
<keyword evidence="3" id="KW-0547">Nucleotide-binding</keyword>
<dbReference type="GO" id="GO:0016887">
    <property type="term" value="F:ATP hydrolysis activity"/>
    <property type="evidence" value="ECO:0007669"/>
    <property type="project" value="InterPro"/>
</dbReference>
<dbReference type="InterPro" id="IPR003439">
    <property type="entry name" value="ABC_transporter-like_ATP-bd"/>
</dbReference>
<dbReference type="GO" id="GO:0005524">
    <property type="term" value="F:ATP binding"/>
    <property type="evidence" value="ECO:0007669"/>
    <property type="project" value="UniProtKB-KW"/>
</dbReference>
<evidence type="ECO:0000313" key="7">
    <source>
        <dbReference type="EMBL" id="HGQ64907.1"/>
    </source>
</evidence>
<dbReference type="InterPro" id="IPR050763">
    <property type="entry name" value="ABC_transporter_ATP-binding"/>
</dbReference>
<dbReference type="InterPro" id="IPR003593">
    <property type="entry name" value="AAA+_ATPase"/>
</dbReference>
<keyword evidence="4 7" id="KW-0067">ATP-binding</keyword>
<dbReference type="SMART" id="SM00382">
    <property type="entry name" value="AAA"/>
    <property type="match status" value="1"/>
</dbReference>
<sequence length="304" mass="33826">MYGAEVPSMYAVEAYDMGKKFENVWAVKSATFTIPRKSVGVIAGPNGAGKTTTIKMLITALKPSKGNGKIIGFDIVEEFREIRKHVAYQPQDYSMFSDLTPEQFIISTLMMRGRGYVEARIEAYRWIEELGLIEIKNRKGWSLSGGERRRAVVAATLATNADVVFLDEPTSGVDVEAKYAVLKVLRSCIRNGSTIVLTTHNLVEAGLVADTIIVIHNGYTLFYGSPTELMEKIPYRYKMTMSKPSGNLSGIFHIDLGDKVIIWLKDRSKAFAIAETLGVNTFSIEEVNLEDAYLYLIKSLGEKL</sequence>
<evidence type="ECO:0000313" key="6">
    <source>
        <dbReference type="EMBL" id="HGQ35666.1"/>
    </source>
</evidence>
<dbReference type="PANTHER" id="PTHR42711">
    <property type="entry name" value="ABC TRANSPORTER ATP-BINDING PROTEIN"/>
    <property type="match status" value="1"/>
</dbReference>
<evidence type="ECO:0000256" key="4">
    <source>
        <dbReference type="ARBA" id="ARBA00022840"/>
    </source>
</evidence>
<comment type="similarity">
    <text evidence="1">Belongs to the ABC transporter superfamily.</text>
</comment>
<accession>A0A7C4NN75</accession>
<dbReference type="SUPFAM" id="SSF52540">
    <property type="entry name" value="P-loop containing nucleoside triphosphate hydrolases"/>
    <property type="match status" value="1"/>
</dbReference>
<dbReference type="EMBL" id="DTCK01000016">
    <property type="protein sequence ID" value="HGQ35666.1"/>
    <property type="molecule type" value="Genomic_DNA"/>
</dbReference>
<dbReference type="AlphaFoldDB" id="A0A7C4NN75"/>
<gene>
    <name evidence="7" type="ORF">ENU08_06665</name>
    <name evidence="6" type="ORF">ENU41_03195</name>
</gene>
<protein>
    <submittedName>
        <fullName evidence="7">ABC transporter ATP-binding protein</fullName>
    </submittedName>
</protein>
<dbReference type="PANTHER" id="PTHR42711:SF5">
    <property type="entry name" value="ABC TRANSPORTER ATP-BINDING PROTEIN NATA"/>
    <property type="match status" value="1"/>
</dbReference>
<dbReference type="PROSITE" id="PS00211">
    <property type="entry name" value="ABC_TRANSPORTER_1"/>
    <property type="match status" value="1"/>
</dbReference>
<dbReference type="InterPro" id="IPR027417">
    <property type="entry name" value="P-loop_NTPase"/>
</dbReference>
<feature type="domain" description="ABC transporter" evidence="5">
    <location>
        <begin position="12"/>
        <end position="242"/>
    </location>
</feature>
<dbReference type="EMBL" id="DTBD01000058">
    <property type="protein sequence ID" value="HGQ64907.1"/>
    <property type="molecule type" value="Genomic_DNA"/>
</dbReference>
<evidence type="ECO:0000256" key="1">
    <source>
        <dbReference type="ARBA" id="ARBA00005417"/>
    </source>
</evidence>
<dbReference type="PROSITE" id="PS50893">
    <property type="entry name" value="ABC_TRANSPORTER_2"/>
    <property type="match status" value="1"/>
</dbReference>